<feature type="compositionally biased region" description="Acidic residues" evidence="1">
    <location>
        <begin position="80"/>
        <end position="120"/>
    </location>
</feature>
<evidence type="ECO:0000313" key="3">
    <source>
        <dbReference type="Proteomes" id="UP000284706"/>
    </source>
</evidence>
<evidence type="ECO:0000313" key="2">
    <source>
        <dbReference type="EMBL" id="PPR03033.1"/>
    </source>
</evidence>
<reference evidence="2 3" key="1">
    <citation type="journal article" date="2018" name="Evol. Lett.">
        <title>Horizontal gene cluster transfer increased hallucinogenic mushroom diversity.</title>
        <authorList>
            <person name="Reynolds H.T."/>
            <person name="Vijayakumar V."/>
            <person name="Gluck-Thaler E."/>
            <person name="Korotkin H.B."/>
            <person name="Matheny P.B."/>
            <person name="Slot J.C."/>
        </authorList>
    </citation>
    <scope>NUCLEOTIDE SEQUENCE [LARGE SCALE GENOMIC DNA]</scope>
    <source>
        <strain evidence="2 3">SRW20</strain>
    </source>
</reference>
<dbReference type="Proteomes" id="UP000284706">
    <property type="component" value="Unassembled WGS sequence"/>
</dbReference>
<dbReference type="InParanoid" id="A0A409YJ13"/>
<dbReference type="AlphaFoldDB" id="A0A409YJ13"/>
<name>A0A409YJ13_9AGAR</name>
<comment type="caution">
    <text evidence="2">The sequence shown here is derived from an EMBL/GenBank/DDBJ whole genome shotgun (WGS) entry which is preliminary data.</text>
</comment>
<sequence length="120" mass="13596">MDESNVQPLPQDLESRDTLLSLDAEINEELKDHYARIELLEEASDAIHSRLNNLDSDSTGNTCDGTYENSDNEHNYNESPDGEYDVDSECDQDFEEEDYGGGEDGYDDDEDLENNDDGLY</sequence>
<feature type="region of interest" description="Disordered" evidence="1">
    <location>
        <begin position="51"/>
        <end position="120"/>
    </location>
</feature>
<organism evidence="2 3">
    <name type="scientific">Gymnopilus dilepis</name>
    <dbReference type="NCBI Taxonomy" id="231916"/>
    <lineage>
        <taxon>Eukaryota</taxon>
        <taxon>Fungi</taxon>
        <taxon>Dikarya</taxon>
        <taxon>Basidiomycota</taxon>
        <taxon>Agaricomycotina</taxon>
        <taxon>Agaricomycetes</taxon>
        <taxon>Agaricomycetidae</taxon>
        <taxon>Agaricales</taxon>
        <taxon>Agaricineae</taxon>
        <taxon>Hymenogastraceae</taxon>
        <taxon>Gymnopilus</taxon>
    </lineage>
</organism>
<proteinExistence type="predicted"/>
<keyword evidence="3" id="KW-1185">Reference proteome</keyword>
<feature type="compositionally biased region" description="Polar residues" evidence="1">
    <location>
        <begin position="51"/>
        <end position="69"/>
    </location>
</feature>
<dbReference type="EMBL" id="NHYE01000788">
    <property type="protein sequence ID" value="PPR03033.1"/>
    <property type="molecule type" value="Genomic_DNA"/>
</dbReference>
<evidence type="ECO:0000256" key="1">
    <source>
        <dbReference type="SAM" id="MobiDB-lite"/>
    </source>
</evidence>
<accession>A0A409YJ13</accession>
<protein>
    <submittedName>
        <fullName evidence="2">Uncharacterized protein</fullName>
    </submittedName>
</protein>
<gene>
    <name evidence="2" type="ORF">CVT26_004539</name>
</gene>